<accession>A0A7S2C0X6</accession>
<dbReference type="AlphaFoldDB" id="A0A7S2C0X6"/>
<gene>
    <name evidence="1" type="ORF">CBRE1094_LOCUS5577</name>
</gene>
<protein>
    <submittedName>
        <fullName evidence="1">Uncharacterized protein</fullName>
    </submittedName>
</protein>
<proteinExistence type="predicted"/>
<name>A0A7S2C0X6_9EUKA</name>
<reference evidence="1" key="1">
    <citation type="submission" date="2021-01" db="EMBL/GenBank/DDBJ databases">
        <authorList>
            <person name="Corre E."/>
            <person name="Pelletier E."/>
            <person name="Niang G."/>
            <person name="Scheremetjew M."/>
            <person name="Finn R."/>
            <person name="Kale V."/>
            <person name="Holt S."/>
            <person name="Cochrane G."/>
            <person name="Meng A."/>
            <person name="Brown T."/>
            <person name="Cohen L."/>
        </authorList>
    </citation>
    <scope>NUCLEOTIDE SEQUENCE</scope>
    <source>
        <strain evidence="1">UTEX LB 985</strain>
    </source>
</reference>
<dbReference type="EMBL" id="HBGU01010047">
    <property type="protein sequence ID" value="CAD9412544.1"/>
    <property type="molecule type" value="Transcribed_RNA"/>
</dbReference>
<organism evidence="1">
    <name type="scientific">Haptolina brevifila</name>
    <dbReference type="NCBI Taxonomy" id="156173"/>
    <lineage>
        <taxon>Eukaryota</taxon>
        <taxon>Haptista</taxon>
        <taxon>Haptophyta</taxon>
        <taxon>Prymnesiophyceae</taxon>
        <taxon>Prymnesiales</taxon>
        <taxon>Prymnesiaceae</taxon>
        <taxon>Haptolina</taxon>
    </lineage>
</organism>
<sequence length="716" mass="78889">MRALTNKPPLTEYQKNDVALASEWLEQTGEIHEELLPILWDQVGVRHDDYRKVTSILAKAGCIYLSENTQHGRRWVLPMRSVRASQDDGMGAWEEAKTADGVEVLRLFITLGLHQPAGLIESLLGWCGGLGQVVKVTDDGHGSDIAVHVAMEALPGVKDVLLQVRELAKPEGASEDDAAKGSGRYELSLEACGSKAERTTLWASLMSIKSLAMRHLDDFPGLANPIMGAGNAFFCCPGCASQKFADPTTWAIEDIEARAKVCEKCQESITLNTVTLGEFHGNPNPTILELNPHEAKELKFCGDKLRFGQPMEVNFALHTLLGLRDAEEVDRLRIGGEHAIIDEFIAWDAAQGGWETADADDLGWTDLDWLRYCAGNAAEVRFRESDSQYKPKEGGEEATTKAIAEKQERLAQQAKKEGVDIGRDSIDLNHFVKLPIAAAANLQRGHALALRLFTSRMGHKVNSALHFGCAPDRPHPYPATVILLNDAVWKLSAAQVEERHTLQRTHASLLEGARKAKDDGDDDEAARRMQQAKEVDAKYKSLECTTFWRSVFSCNPMEFKQRGCTEIGFMSVCKHKAAAKEHLRQIEMLRSGRSQDEENDEVYLPLAPGWNAHFASKDPGETQPKGKVPIEIPIHMFKILAMTDDIAPASLSFISTFPEEEEYVYAPGVFVVPGKISAEFMELGGENIQYKIVETVPALGNNLSVGKGAQKAKAGE</sequence>
<evidence type="ECO:0000313" key="1">
    <source>
        <dbReference type="EMBL" id="CAD9412544.1"/>
    </source>
</evidence>